<dbReference type="SUPFAM" id="SSF51679">
    <property type="entry name" value="Bacterial luciferase-like"/>
    <property type="match status" value="1"/>
</dbReference>
<keyword evidence="1" id="KW-0560">Oxidoreductase</keyword>
<evidence type="ECO:0000259" key="2">
    <source>
        <dbReference type="Pfam" id="PF00296"/>
    </source>
</evidence>
<evidence type="ECO:0000313" key="3">
    <source>
        <dbReference type="EMBL" id="GIH72111.1"/>
    </source>
</evidence>
<dbReference type="GO" id="GO:0016705">
    <property type="term" value="F:oxidoreductase activity, acting on paired donors, with incorporation or reduction of molecular oxygen"/>
    <property type="evidence" value="ECO:0007669"/>
    <property type="project" value="InterPro"/>
</dbReference>
<dbReference type="InterPro" id="IPR011251">
    <property type="entry name" value="Luciferase-like_dom"/>
</dbReference>
<proteinExistence type="predicted"/>
<dbReference type="EMBL" id="BOOG01000045">
    <property type="protein sequence ID" value="GIH72111.1"/>
    <property type="molecule type" value="Genomic_DNA"/>
</dbReference>
<keyword evidence="4" id="KW-1185">Reference proteome</keyword>
<name>A0A8J3RD50_9ACTN</name>
<protein>
    <recommendedName>
        <fullName evidence="2">Luciferase-like domain-containing protein</fullName>
    </recommendedName>
</protein>
<dbReference type="InterPro" id="IPR036661">
    <property type="entry name" value="Luciferase-like_sf"/>
</dbReference>
<dbReference type="RefSeq" id="WP_204017780.1">
    <property type="nucleotide sequence ID" value="NZ_BOOG01000045.1"/>
</dbReference>
<organism evidence="3 4">
    <name type="scientific">Sphaerimonospora thailandensis</name>
    <dbReference type="NCBI Taxonomy" id="795644"/>
    <lineage>
        <taxon>Bacteria</taxon>
        <taxon>Bacillati</taxon>
        <taxon>Actinomycetota</taxon>
        <taxon>Actinomycetes</taxon>
        <taxon>Streptosporangiales</taxon>
        <taxon>Streptosporangiaceae</taxon>
        <taxon>Sphaerimonospora</taxon>
    </lineage>
</organism>
<dbReference type="Gene3D" id="3.20.20.30">
    <property type="entry name" value="Luciferase-like domain"/>
    <property type="match status" value="1"/>
</dbReference>
<gene>
    <name evidence="3" type="ORF">Mth01_43640</name>
</gene>
<reference evidence="3" key="1">
    <citation type="submission" date="2021-01" db="EMBL/GenBank/DDBJ databases">
        <title>Whole genome shotgun sequence of Sphaerimonospora thailandensis NBRC 107569.</title>
        <authorList>
            <person name="Komaki H."/>
            <person name="Tamura T."/>
        </authorList>
    </citation>
    <scope>NUCLEOTIDE SEQUENCE</scope>
    <source>
        <strain evidence="3">NBRC 107569</strain>
    </source>
</reference>
<evidence type="ECO:0000256" key="1">
    <source>
        <dbReference type="ARBA" id="ARBA00023002"/>
    </source>
</evidence>
<accession>A0A8J3RD50</accession>
<dbReference type="PANTHER" id="PTHR43244">
    <property type="match status" value="1"/>
</dbReference>
<sequence length="349" mass="37278">MTSTRVSFMFPQQPTDPDAIVPYGRLVPEIGAERLWLGQSLRIESHPALAYLAGTGCRISVGMAVGLIVLRHPYDAAVQARSLARLMNNPVAIGYGAAYPQFVKSVRGAPYAKPATAVGEFIDIARRLANNQAVAHDGEHFKVHARLAPMETPKVEIGAGVLRTGMARITGRSGDLAMTWLTPLNYLENVVMPAVAEGARGVQAPPRIVSVVHAAVRRPGRNPMLLAQHGSISHLQAPHYTDMLRKAGLDVDASDPVSGARELVQEGIYLYGDASHIADEIAKFHAIGVDEVVINPTSVSNMYGTQATIEDLRDIFAALAERRTRTTRKGEADVTSSGIADAAAAVPVG</sequence>
<evidence type="ECO:0000313" key="4">
    <source>
        <dbReference type="Proteomes" id="UP000610966"/>
    </source>
</evidence>
<comment type="caution">
    <text evidence="3">The sequence shown here is derived from an EMBL/GenBank/DDBJ whole genome shotgun (WGS) entry which is preliminary data.</text>
</comment>
<dbReference type="AlphaFoldDB" id="A0A8J3RD50"/>
<feature type="domain" description="Luciferase-like" evidence="2">
    <location>
        <begin position="12"/>
        <end position="291"/>
    </location>
</feature>
<dbReference type="Proteomes" id="UP000610966">
    <property type="component" value="Unassembled WGS sequence"/>
</dbReference>
<dbReference type="PANTHER" id="PTHR43244:SF1">
    <property type="entry name" value="5,10-METHYLENETETRAHYDROMETHANOPTERIN REDUCTASE"/>
    <property type="match status" value="1"/>
</dbReference>
<dbReference type="InterPro" id="IPR050564">
    <property type="entry name" value="F420-G6PD/mer"/>
</dbReference>
<dbReference type="Pfam" id="PF00296">
    <property type="entry name" value="Bac_luciferase"/>
    <property type="match status" value="1"/>
</dbReference>